<organism evidence="7 8">
    <name type="scientific">Limobrevibacterium gyesilva</name>
    <dbReference type="NCBI Taxonomy" id="2991712"/>
    <lineage>
        <taxon>Bacteria</taxon>
        <taxon>Pseudomonadati</taxon>
        <taxon>Pseudomonadota</taxon>
        <taxon>Alphaproteobacteria</taxon>
        <taxon>Acetobacterales</taxon>
        <taxon>Acetobacteraceae</taxon>
        <taxon>Limobrevibacterium</taxon>
    </lineage>
</organism>
<evidence type="ECO:0000313" key="7">
    <source>
        <dbReference type="EMBL" id="MCW3473295.1"/>
    </source>
</evidence>
<dbReference type="GO" id="GO:0009448">
    <property type="term" value="P:gamma-aminobutyric acid metabolic process"/>
    <property type="evidence" value="ECO:0007669"/>
    <property type="project" value="TreeGrafter"/>
</dbReference>
<sequence>MNHLPNSTAARDIATLIHPYTNLDRHMTAGPLVMTRGEGVYVFDDSGKRYLEGMAGLWSVSLGFGEQRLVDAATRQMQALPYSQLFGHRSHEPAIELAEKLLAMAPAGLDKVLFANSGSEANDQAAKLVWYYHNAIGKPRKKKIIARTRGYHGVTVYSGSLTGLPANHADFDLPVGGVLRADCPSHYLFGQPGEGEAAFVDRIVGNLEQLILREDPETIGAFIAEPVQGSGGVIVPPKGYFEKVQALLRRYDILFIADEVICGFGRTGQMFGCETFDIRPDIVTVAKQLSSSYIPISATLVSRPIFEGMLEESRKQGVFAHGFTYSGHPVAAAVALETLKIYEERDTIGHVQRVMPHFQSRLHALAEHPLVGEARGIGLIGAIEIVQDKRTRKSFAAADGIPAMAAAATLRHGVIARAIRDAIAFCPPLIISEAEIDELFDGVRHGLDEALAHARAKGLVSTS</sequence>
<name>A0AA41YIV3_9PROT</name>
<evidence type="ECO:0000256" key="2">
    <source>
        <dbReference type="ARBA" id="ARBA00008954"/>
    </source>
</evidence>
<comment type="cofactor">
    <cofactor evidence="1">
        <name>pyridoxal 5'-phosphate</name>
        <dbReference type="ChEBI" id="CHEBI:597326"/>
    </cofactor>
</comment>
<keyword evidence="8" id="KW-1185">Reference proteome</keyword>
<dbReference type="GO" id="GO:0030170">
    <property type="term" value="F:pyridoxal phosphate binding"/>
    <property type="evidence" value="ECO:0007669"/>
    <property type="project" value="InterPro"/>
</dbReference>
<dbReference type="NCBIfam" id="NF004767">
    <property type="entry name" value="PRK06105.1"/>
    <property type="match status" value="1"/>
</dbReference>
<dbReference type="GO" id="GO:0004015">
    <property type="term" value="F:adenosylmethionine-8-amino-7-oxononanoate transaminase activity"/>
    <property type="evidence" value="ECO:0007669"/>
    <property type="project" value="TreeGrafter"/>
</dbReference>
<evidence type="ECO:0000256" key="5">
    <source>
        <dbReference type="ARBA" id="ARBA00022898"/>
    </source>
</evidence>
<proteinExistence type="inferred from homology"/>
<keyword evidence="4" id="KW-0808">Transferase</keyword>
<dbReference type="PROSITE" id="PS00600">
    <property type="entry name" value="AA_TRANSFER_CLASS_3"/>
    <property type="match status" value="1"/>
</dbReference>
<dbReference type="Proteomes" id="UP001165679">
    <property type="component" value="Unassembled WGS sequence"/>
</dbReference>
<dbReference type="InterPro" id="IPR005814">
    <property type="entry name" value="Aminotrans_3"/>
</dbReference>
<dbReference type="InterPro" id="IPR015422">
    <property type="entry name" value="PyrdxlP-dep_Trfase_small"/>
</dbReference>
<dbReference type="RefSeq" id="WP_264711872.1">
    <property type="nucleotide sequence ID" value="NZ_JAPDNT010000001.1"/>
</dbReference>
<dbReference type="Gene3D" id="3.40.640.10">
    <property type="entry name" value="Type I PLP-dependent aspartate aminotransferase-like (Major domain)"/>
    <property type="match status" value="1"/>
</dbReference>
<reference evidence="7" key="1">
    <citation type="submission" date="2022-09" db="EMBL/GenBank/DDBJ databases">
        <title>Rhodovastum sp. nov. RN2-1 isolated from soil in Seongnam, South Korea.</title>
        <authorList>
            <person name="Le N.T."/>
        </authorList>
    </citation>
    <scope>NUCLEOTIDE SEQUENCE</scope>
    <source>
        <strain evidence="7">RN2-1</strain>
    </source>
</reference>
<dbReference type="InterPro" id="IPR015421">
    <property type="entry name" value="PyrdxlP-dep_Trfase_major"/>
</dbReference>
<evidence type="ECO:0000256" key="6">
    <source>
        <dbReference type="RuleBase" id="RU003560"/>
    </source>
</evidence>
<dbReference type="FunFam" id="3.40.640.10:FF:000014">
    <property type="entry name" value="Adenosylmethionine-8-amino-7-oxononanoate aminotransferase, probable"/>
    <property type="match status" value="1"/>
</dbReference>
<keyword evidence="5 6" id="KW-0663">Pyridoxal phosphate</keyword>
<dbReference type="AlphaFoldDB" id="A0AA41YIV3"/>
<dbReference type="PIRSF" id="PIRSF000521">
    <property type="entry name" value="Transaminase_4ab_Lys_Orn"/>
    <property type="match status" value="1"/>
</dbReference>
<evidence type="ECO:0000256" key="1">
    <source>
        <dbReference type="ARBA" id="ARBA00001933"/>
    </source>
</evidence>
<dbReference type="GO" id="GO:0009102">
    <property type="term" value="P:biotin biosynthetic process"/>
    <property type="evidence" value="ECO:0007669"/>
    <property type="project" value="TreeGrafter"/>
</dbReference>
<comment type="similarity">
    <text evidence="2 6">Belongs to the class-III pyridoxal-phosphate-dependent aminotransferase family.</text>
</comment>
<dbReference type="InterPro" id="IPR049704">
    <property type="entry name" value="Aminotrans_3_PPA_site"/>
</dbReference>
<dbReference type="EMBL" id="JAPDNT010000001">
    <property type="protein sequence ID" value="MCW3473295.1"/>
    <property type="molecule type" value="Genomic_DNA"/>
</dbReference>
<keyword evidence="3 7" id="KW-0032">Aminotransferase</keyword>
<gene>
    <name evidence="7" type="ORF">OL599_01765</name>
</gene>
<dbReference type="PANTHER" id="PTHR42684">
    <property type="entry name" value="ADENOSYLMETHIONINE-8-AMINO-7-OXONONANOATE AMINOTRANSFERASE"/>
    <property type="match status" value="1"/>
</dbReference>
<dbReference type="Gene3D" id="3.90.1150.10">
    <property type="entry name" value="Aspartate Aminotransferase, domain 1"/>
    <property type="match status" value="1"/>
</dbReference>
<dbReference type="InterPro" id="IPR015424">
    <property type="entry name" value="PyrdxlP-dep_Trfase"/>
</dbReference>
<dbReference type="SUPFAM" id="SSF53383">
    <property type="entry name" value="PLP-dependent transferases"/>
    <property type="match status" value="1"/>
</dbReference>
<accession>A0AA41YIV3</accession>
<evidence type="ECO:0000256" key="3">
    <source>
        <dbReference type="ARBA" id="ARBA00022576"/>
    </source>
</evidence>
<dbReference type="Pfam" id="PF00202">
    <property type="entry name" value="Aminotran_3"/>
    <property type="match status" value="1"/>
</dbReference>
<evidence type="ECO:0000313" key="8">
    <source>
        <dbReference type="Proteomes" id="UP001165679"/>
    </source>
</evidence>
<comment type="caution">
    <text evidence="7">The sequence shown here is derived from an EMBL/GenBank/DDBJ whole genome shotgun (WGS) entry which is preliminary data.</text>
</comment>
<evidence type="ECO:0000256" key="4">
    <source>
        <dbReference type="ARBA" id="ARBA00022679"/>
    </source>
</evidence>
<dbReference type="PANTHER" id="PTHR42684:SF3">
    <property type="entry name" value="ADENOSYLMETHIONINE-8-AMINO-7-OXONONANOATE AMINOTRANSFERASE"/>
    <property type="match status" value="1"/>
</dbReference>
<reference evidence="7" key="2">
    <citation type="submission" date="2022-10" db="EMBL/GenBank/DDBJ databases">
        <authorList>
            <person name="Trinh H.N."/>
        </authorList>
    </citation>
    <scope>NUCLEOTIDE SEQUENCE</scope>
    <source>
        <strain evidence="7">RN2-1</strain>
    </source>
</reference>
<dbReference type="CDD" id="cd00610">
    <property type="entry name" value="OAT_like"/>
    <property type="match status" value="1"/>
</dbReference>
<protein>
    <submittedName>
        <fullName evidence="7">Aspartate aminotransferase family protein</fullName>
    </submittedName>
</protein>